<dbReference type="GeneID" id="77289282"/>
<dbReference type="InterPro" id="IPR036322">
    <property type="entry name" value="WD40_repeat_dom_sf"/>
</dbReference>
<keyword evidence="1" id="KW-0853">WD repeat</keyword>
<dbReference type="Pfam" id="PF00400">
    <property type="entry name" value="WD40"/>
    <property type="match status" value="3"/>
</dbReference>
<accession>A0A073CG88</accession>
<dbReference type="SUPFAM" id="SSF50978">
    <property type="entry name" value="WD40 repeat-like"/>
    <property type="match status" value="1"/>
</dbReference>
<dbReference type="PROSITE" id="PS50294">
    <property type="entry name" value="WD_REPEATS_REGION"/>
    <property type="match status" value="2"/>
</dbReference>
<dbReference type="PATRIC" id="fig|388467.6.peg.2145"/>
<protein>
    <submittedName>
        <fullName evidence="2">Putative WD40 repeat-containing protein</fullName>
    </submittedName>
</protein>
<dbReference type="AlphaFoldDB" id="A0A073CG88"/>
<gene>
    <name evidence="2" type="ORF">A19Y_2202</name>
</gene>
<dbReference type="STRING" id="388467.A19Y_2202"/>
<dbReference type="GO" id="GO:0006367">
    <property type="term" value="P:transcription initiation at RNA polymerase II promoter"/>
    <property type="evidence" value="ECO:0007669"/>
    <property type="project" value="TreeGrafter"/>
</dbReference>
<evidence type="ECO:0000256" key="1">
    <source>
        <dbReference type="PROSITE-ProRule" id="PRU00221"/>
    </source>
</evidence>
<dbReference type="Proteomes" id="UP000027395">
    <property type="component" value="Chromosome"/>
</dbReference>
<dbReference type="Gene3D" id="2.130.10.10">
    <property type="entry name" value="YVTN repeat-like/Quinoprotein amine dehydrogenase"/>
    <property type="match status" value="2"/>
</dbReference>
<evidence type="ECO:0000313" key="3">
    <source>
        <dbReference type="Proteomes" id="UP000027395"/>
    </source>
</evidence>
<dbReference type="HOGENOM" id="CLU_376802_0_0_3"/>
<dbReference type="InterPro" id="IPR015943">
    <property type="entry name" value="WD40/YVTN_repeat-like_dom_sf"/>
</dbReference>
<keyword evidence="3" id="KW-1185">Reference proteome</keyword>
<name>A0A073CG88_PLAA1</name>
<dbReference type="PROSITE" id="PS50082">
    <property type="entry name" value="WD_REPEATS_2"/>
    <property type="match status" value="2"/>
</dbReference>
<dbReference type="SMART" id="SM00320">
    <property type="entry name" value="WD40"/>
    <property type="match status" value="7"/>
</dbReference>
<dbReference type="PANTHER" id="PTHR19879:SF1">
    <property type="entry name" value="CANNONBALL-RELATED"/>
    <property type="match status" value="1"/>
</dbReference>
<proteinExistence type="predicted"/>
<dbReference type="PANTHER" id="PTHR19879">
    <property type="entry name" value="TRANSCRIPTION INITIATION FACTOR TFIID"/>
    <property type="match status" value="1"/>
</dbReference>
<sequence>MKTNLITTEISTTELTFKPGESAVSFEINAINYSDRFASFQVEVLAAGTDENLAPNWYILSPEICTKKPPGDSTQFLVKIIDSPLPGFVGQMNLTVRVFSIELQEETRQLLRLNILEGSGGVGLKLTLPVQEFQAYPLQQIKIPVQVYNPSSQPANAVLKLTGINPTWLIEEQQLIQIPSRFRVDAVFWCQIPDIIQTKSQVQPFTITATITNGLSRQITGNLLILPQGIVEFRCFPQERRIPNRRRFFWRSDPVIFHIEIKNYSNISQIFQLQINCSDKIKYELKTDLSLLIQDKKKSIEPVNHDVEINDFDPTIDLEIGETNQILLLTKVKRHWLGRMREFLIEVTTIQTQNLSSVSDSRLSGTSPPSQTLKLKVLPFIPRWLILTGSVVLLGLLWWFSALNPYHPSLGHKKPVNSVQFDGLASTIMSGSNDQTIAEWKVTNFFNDLHNQFIGKIGNTKKAVRVLRYRPVDNNMIAAGLENGEIQLWGLTEETGLIDTFSINKDDRVFALEFSQDSQTLFSGHGSGLVVQWDASLQRDQMTKGSDRLLKKKQFDFAVYDLSFVGKDNRHLAVVGRYNQFLIWNLDQNKTLKVPYPTGGQDDYILSVDVAEIAPNILATGDNQGNITIWNMKNCLDSSGECEVIDRWQGSKMGEAVRSVSFSNNGCYLASGGDDGKVILWALTSEGKRPLTMPDGSSIENNLGIKQEVSHSYHQKKINSVDVKIVGKNILIASGGDDDQVRITQTKRIFNLGCDFRNNLEIE</sequence>
<dbReference type="InterPro" id="IPR001680">
    <property type="entry name" value="WD40_rpt"/>
</dbReference>
<dbReference type="EMBL" id="CM002803">
    <property type="protein sequence ID" value="KEI67151.1"/>
    <property type="molecule type" value="Genomic_DNA"/>
</dbReference>
<evidence type="ECO:0000313" key="2">
    <source>
        <dbReference type="EMBL" id="KEI67151.1"/>
    </source>
</evidence>
<feature type="repeat" description="WD" evidence="1">
    <location>
        <begin position="409"/>
        <end position="444"/>
    </location>
</feature>
<reference evidence="2 3" key="1">
    <citation type="journal article" date="2014" name="Appl. Environ. Microbiol.">
        <title>Elucidation of insertion elements encoded on plasmids and in vitro construction of shuttle vectors from the toxic cyanobacterium Planktothrix.</title>
        <authorList>
            <person name="Christiansen G."/>
            <person name="Goesmann A."/>
            <person name="Kurmayer R."/>
        </authorList>
    </citation>
    <scope>NUCLEOTIDE SEQUENCE [LARGE SCALE GENOMIC DNA]</scope>
    <source>
        <strain evidence="2 3">NIVA-CYA 126/8</strain>
    </source>
</reference>
<organism evidence="2 3">
    <name type="scientific">Planktothrix agardhii (strain NIVA-CYA 126/8)</name>
    <dbReference type="NCBI Taxonomy" id="388467"/>
    <lineage>
        <taxon>Bacteria</taxon>
        <taxon>Bacillati</taxon>
        <taxon>Cyanobacteriota</taxon>
        <taxon>Cyanophyceae</taxon>
        <taxon>Oscillatoriophycideae</taxon>
        <taxon>Oscillatoriales</taxon>
        <taxon>Microcoleaceae</taxon>
        <taxon>Planktothrix</taxon>
    </lineage>
</organism>
<dbReference type="eggNOG" id="COG1361">
    <property type="taxonomic scope" value="Bacteria"/>
</dbReference>
<dbReference type="RefSeq" id="WP_052369517.1">
    <property type="nucleotide sequence ID" value="NZ_CM002803.1"/>
</dbReference>
<feature type="repeat" description="WD" evidence="1">
    <location>
        <begin position="657"/>
        <end position="685"/>
    </location>
</feature>